<evidence type="ECO:0000313" key="2">
    <source>
        <dbReference type="Proteomes" id="UP001430953"/>
    </source>
</evidence>
<evidence type="ECO:0000313" key="1">
    <source>
        <dbReference type="EMBL" id="KAL0109889.1"/>
    </source>
</evidence>
<dbReference type="Proteomes" id="UP001430953">
    <property type="component" value="Unassembled WGS sequence"/>
</dbReference>
<sequence>MSISSRDTLIRLTIHIAIINTRLSKMARKSSRVCIYLNFSVINPGIYQFYFYANVSLVCVSKVCSGYIEGLMIRASSDVCVIRVSSANRDGQRWPVRMGFRGRGERARNAVRRCCSSASIIFSLRTTCACSSSSLANSPRLVSASTWICLILSRGPCSRVTARPGRSHR</sequence>
<keyword evidence="2" id="KW-1185">Reference proteome</keyword>
<dbReference type="EMBL" id="JADYXP020000014">
    <property type="protein sequence ID" value="KAL0109889.1"/>
    <property type="molecule type" value="Genomic_DNA"/>
</dbReference>
<accession>A0AAW2F5H8</accession>
<gene>
    <name evidence="1" type="ORF">PUN28_013493</name>
</gene>
<dbReference type="AlphaFoldDB" id="A0AAW2F5H8"/>
<organism evidence="1 2">
    <name type="scientific">Cardiocondyla obscurior</name>
    <dbReference type="NCBI Taxonomy" id="286306"/>
    <lineage>
        <taxon>Eukaryota</taxon>
        <taxon>Metazoa</taxon>
        <taxon>Ecdysozoa</taxon>
        <taxon>Arthropoda</taxon>
        <taxon>Hexapoda</taxon>
        <taxon>Insecta</taxon>
        <taxon>Pterygota</taxon>
        <taxon>Neoptera</taxon>
        <taxon>Endopterygota</taxon>
        <taxon>Hymenoptera</taxon>
        <taxon>Apocrita</taxon>
        <taxon>Aculeata</taxon>
        <taxon>Formicoidea</taxon>
        <taxon>Formicidae</taxon>
        <taxon>Myrmicinae</taxon>
        <taxon>Cardiocondyla</taxon>
    </lineage>
</organism>
<proteinExistence type="predicted"/>
<name>A0AAW2F5H8_9HYME</name>
<protein>
    <submittedName>
        <fullName evidence="1">Uncharacterized protein</fullName>
    </submittedName>
</protein>
<reference evidence="1 2" key="1">
    <citation type="submission" date="2023-03" db="EMBL/GenBank/DDBJ databases">
        <title>High recombination rates correlate with genetic variation in Cardiocondyla obscurior ants.</title>
        <authorList>
            <person name="Errbii M."/>
        </authorList>
    </citation>
    <scope>NUCLEOTIDE SEQUENCE [LARGE SCALE GENOMIC DNA]</scope>
    <source>
        <strain evidence="1">Alpha-2009</strain>
        <tissue evidence="1">Whole body</tissue>
    </source>
</reference>
<comment type="caution">
    <text evidence="1">The sequence shown here is derived from an EMBL/GenBank/DDBJ whole genome shotgun (WGS) entry which is preliminary data.</text>
</comment>